<feature type="domain" description="PDZ" evidence="1">
    <location>
        <begin position="469"/>
        <end position="547"/>
    </location>
</feature>
<dbReference type="Gene3D" id="2.30.42.10">
    <property type="match status" value="1"/>
</dbReference>
<organism evidence="2 3">
    <name type="scientific">Schleiferia thermophila</name>
    <dbReference type="NCBI Taxonomy" id="884107"/>
    <lineage>
        <taxon>Bacteria</taxon>
        <taxon>Pseudomonadati</taxon>
        <taxon>Bacteroidota</taxon>
        <taxon>Flavobacteriia</taxon>
        <taxon>Flavobacteriales</taxon>
        <taxon>Schleiferiaceae</taxon>
        <taxon>Schleiferia</taxon>
    </lineage>
</organism>
<dbReference type="SUPFAM" id="SSF50156">
    <property type="entry name" value="PDZ domain-like"/>
    <property type="match status" value="1"/>
</dbReference>
<dbReference type="Proteomes" id="UP000253517">
    <property type="component" value="Unassembled WGS sequence"/>
</dbReference>
<evidence type="ECO:0000259" key="1">
    <source>
        <dbReference type="SMART" id="SM00228"/>
    </source>
</evidence>
<reference evidence="2 3" key="1">
    <citation type="submission" date="2018-07" db="EMBL/GenBank/DDBJ databases">
        <title>Genomic Encyclopedia of Type Strains, Phase IV (KMG-IV): sequencing the most valuable type-strain genomes for metagenomic binning, comparative biology and taxonomic classification.</title>
        <authorList>
            <person name="Goeker M."/>
        </authorList>
    </citation>
    <scope>NUCLEOTIDE SEQUENCE [LARGE SCALE GENOMIC DNA]</scope>
    <source>
        <strain evidence="2 3">DSM 21410</strain>
    </source>
</reference>
<dbReference type="InterPro" id="IPR036034">
    <property type="entry name" value="PDZ_sf"/>
</dbReference>
<name>A0A369A5X0_9FLAO</name>
<comment type="caution">
    <text evidence="2">The sequence shown here is derived from an EMBL/GenBank/DDBJ whole genome shotgun (WGS) entry which is preliminary data.</text>
</comment>
<dbReference type="AlphaFoldDB" id="A0A369A5X0"/>
<evidence type="ECO:0000313" key="3">
    <source>
        <dbReference type="Proteomes" id="UP000253517"/>
    </source>
</evidence>
<dbReference type="GO" id="GO:0008235">
    <property type="term" value="F:metalloexopeptidase activity"/>
    <property type="evidence" value="ECO:0007669"/>
    <property type="project" value="InterPro"/>
</dbReference>
<proteinExistence type="predicted"/>
<dbReference type="InterPro" id="IPR001478">
    <property type="entry name" value="PDZ"/>
</dbReference>
<dbReference type="Pfam" id="PF13180">
    <property type="entry name" value="PDZ_2"/>
    <property type="match status" value="1"/>
</dbReference>
<dbReference type="EMBL" id="QPJS01000002">
    <property type="protein sequence ID" value="RCX03808.1"/>
    <property type="molecule type" value="Genomic_DNA"/>
</dbReference>
<sequence length="557" mass="62575">MNAKTTFFAILQFYVFFTFGQNCVSPELISVEWIEYLVNELASERMQGRYPGTEGDSLATVFIIDNLTEAGTVPMGQAGTYLQKFKIKLQVRHSEDTRLSFGKSSYKPSELAYPTRYSANARAKGKVISPVFSLRDERIIIQNPRQIKRKIALVELSSVKELYESNGVDFKKFTTEDLITELESAGVKAVIFTTNKMTGIPVPERYFETLRKKSIPIWFVASDLSQKLTKKRIRLITELFENEVTTNNIVGLIETGSPYTIAIGAHYDHLGMGDKNSIYRGKPAIHHGADDNASGVAGALALARYLNEYGPRKFNYLIMLYGAEEQGLLGSKYWVSNPTYPIENIVAMFNLDMIGRLGDDKTLKINGTGTSPTWDAFFRKFRCYDFRYQFSKGGRGPSDHTSFYNQNIPVLHFFTGLHADYHKPTDVAAKINFQGVREIVALCATLVEELNTMDSPPLFTPTDDAEESRPLRFNVTMGIMPGYNNDDSGLEVEGVTKGKPAEKAGITKGDIIVKIGERQIRNIRDYMEALSLYDKGDSTPVQIIRSGKQLEVTVHFE</sequence>
<gene>
    <name evidence="2" type="ORF">DES35_102264</name>
</gene>
<dbReference type="Gene3D" id="3.40.630.10">
    <property type="entry name" value="Zn peptidases"/>
    <property type="match status" value="1"/>
</dbReference>
<protein>
    <submittedName>
        <fullName evidence="2">PDZ domain-containing protein</fullName>
    </submittedName>
</protein>
<dbReference type="PANTHER" id="PTHR12147">
    <property type="entry name" value="METALLOPEPTIDASE M28 FAMILY MEMBER"/>
    <property type="match status" value="1"/>
</dbReference>
<dbReference type="InterPro" id="IPR045175">
    <property type="entry name" value="M28_fam"/>
</dbReference>
<dbReference type="PANTHER" id="PTHR12147:SF26">
    <property type="entry name" value="PEPTIDASE M28 DOMAIN-CONTAINING PROTEIN"/>
    <property type="match status" value="1"/>
</dbReference>
<dbReference type="InterPro" id="IPR007484">
    <property type="entry name" value="Peptidase_M28"/>
</dbReference>
<accession>A0A369A5X0</accession>
<keyword evidence="3" id="KW-1185">Reference proteome</keyword>
<dbReference type="Gene3D" id="3.50.30.30">
    <property type="match status" value="1"/>
</dbReference>
<evidence type="ECO:0000313" key="2">
    <source>
        <dbReference type="EMBL" id="RCX03808.1"/>
    </source>
</evidence>
<dbReference type="RefSeq" id="WP_051889195.1">
    <property type="nucleotide sequence ID" value="NZ_BHZF01000002.1"/>
</dbReference>
<dbReference type="SUPFAM" id="SSF53187">
    <property type="entry name" value="Zn-dependent exopeptidases"/>
    <property type="match status" value="1"/>
</dbReference>
<dbReference type="SMART" id="SM00228">
    <property type="entry name" value="PDZ"/>
    <property type="match status" value="1"/>
</dbReference>
<dbReference type="GO" id="GO:0006508">
    <property type="term" value="P:proteolysis"/>
    <property type="evidence" value="ECO:0007669"/>
    <property type="project" value="InterPro"/>
</dbReference>
<dbReference type="Pfam" id="PF04389">
    <property type="entry name" value="Peptidase_M28"/>
    <property type="match status" value="1"/>
</dbReference>